<dbReference type="PANTHER" id="PTHR42085">
    <property type="entry name" value="F-BOX DOMAIN-CONTAINING PROTEIN"/>
    <property type="match status" value="1"/>
</dbReference>
<dbReference type="EMBL" id="JAVRQU010000005">
    <property type="protein sequence ID" value="KAK5702811.1"/>
    <property type="molecule type" value="Genomic_DNA"/>
</dbReference>
<dbReference type="Proteomes" id="UP001310594">
    <property type="component" value="Unassembled WGS sequence"/>
</dbReference>
<gene>
    <name evidence="1" type="ORF">LTR97_003757</name>
</gene>
<name>A0AAN7WN10_9PEZI</name>
<organism evidence="1 2">
    <name type="scientific">Elasticomyces elasticus</name>
    <dbReference type="NCBI Taxonomy" id="574655"/>
    <lineage>
        <taxon>Eukaryota</taxon>
        <taxon>Fungi</taxon>
        <taxon>Dikarya</taxon>
        <taxon>Ascomycota</taxon>
        <taxon>Pezizomycotina</taxon>
        <taxon>Dothideomycetes</taxon>
        <taxon>Dothideomycetidae</taxon>
        <taxon>Mycosphaerellales</taxon>
        <taxon>Teratosphaeriaceae</taxon>
        <taxon>Elasticomyces</taxon>
    </lineage>
</organism>
<protein>
    <submittedName>
        <fullName evidence="1">Uncharacterized protein</fullName>
    </submittedName>
</protein>
<dbReference type="AlphaFoldDB" id="A0AAN7WN10"/>
<dbReference type="PANTHER" id="PTHR42085:SF8">
    <property type="entry name" value="F-BOX DOMAIN-CONTAINING PROTEIN"/>
    <property type="match status" value="1"/>
</dbReference>
<sequence>MFYTNKIMILPTTAADKAADSAEPLAECLLLSLPAELREMIWSFVLVEPEPIISYVNRRTIVNEDKHDPKRLETLRVMKPIPSLPPLAYVAKQLHAEIVAAFFGSNTFVFHLNKYNPREVDSWLTAVKYHISELLTDLDSAFVDGIPISAFLGRLATIEYSFNVKKDSYDIKFSGALTQECVCRLHDRIEHRWPDGTGAWESLGPMSAVTKLLECWARLYWLPRDTTMRSKHCLHCCRPRYAGDGAVDQEFDRLLDECFG</sequence>
<comment type="caution">
    <text evidence="1">The sequence shown here is derived from an EMBL/GenBank/DDBJ whole genome shotgun (WGS) entry which is preliminary data.</text>
</comment>
<evidence type="ECO:0000313" key="1">
    <source>
        <dbReference type="EMBL" id="KAK5702811.1"/>
    </source>
</evidence>
<accession>A0AAN7WN10</accession>
<dbReference type="InterPro" id="IPR038883">
    <property type="entry name" value="AN11006-like"/>
</dbReference>
<evidence type="ECO:0000313" key="2">
    <source>
        <dbReference type="Proteomes" id="UP001310594"/>
    </source>
</evidence>
<proteinExistence type="predicted"/>
<reference evidence="1" key="1">
    <citation type="submission" date="2023-08" db="EMBL/GenBank/DDBJ databases">
        <title>Black Yeasts Isolated from many extreme environments.</title>
        <authorList>
            <person name="Coleine C."/>
            <person name="Stajich J.E."/>
            <person name="Selbmann L."/>
        </authorList>
    </citation>
    <scope>NUCLEOTIDE SEQUENCE</scope>
    <source>
        <strain evidence="1">CCFEE 5810</strain>
    </source>
</reference>